<dbReference type="AlphaFoldDB" id="A6KNR0"/>
<organism evidence="2 3">
    <name type="scientific">Rattus norvegicus</name>
    <name type="common">Rat</name>
    <dbReference type="NCBI Taxonomy" id="10116"/>
    <lineage>
        <taxon>Eukaryota</taxon>
        <taxon>Metazoa</taxon>
        <taxon>Chordata</taxon>
        <taxon>Craniata</taxon>
        <taxon>Vertebrata</taxon>
        <taxon>Euteleostomi</taxon>
        <taxon>Mammalia</taxon>
        <taxon>Eutheria</taxon>
        <taxon>Euarchontoglires</taxon>
        <taxon>Glires</taxon>
        <taxon>Rodentia</taxon>
        <taxon>Myomorpha</taxon>
        <taxon>Muroidea</taxon>
        <taxon>Muridae</taxon>
        <taxon>Murinae</taxon>
        <taxon>Rattus</taxon>
    </lineage>
</organism>
<evidence type="ECO:0000313" key="3">
    <source>
        <dbReference type="Proteomes" id="UP000234681"/>
    </source>
</evidence>
<name>A6KNR0_RAT</name>
<feature type="compositionally biased region" description="Low complexity" evidence="1">
    <location>
        <begin position="52"/>
        <end position="62"/>
    </location>
</feature>
<reference evidence="3" key="1">
    <citation type="submission" date="2005-09" db="EMBL/GenBank/DDBJ databases">
        <authorList>
            <person name="Mural R.J."/>
            <person name="Li P.W."/>
            <person name="Adams M.D."/>
            <person name="Amanatides P.G."/>
            <person name="Baden-Tillson H."/>
            <person name="Barnstead M."/>
            <person name="Chin S.H."/>
            <person name="Dew I."/>
            <person name="Evans C.A."/>
            <person name="Ferriera S."/>
            <person name="Flanigan M."/>
            <person name="Fosler C."/>
            <person name="Glodek A."/>
            <person name="Gu Z."/>
            <person name="Holt R.A."/>
            <person name="Jennings D."/>
            <person name="Kraft C.L."/>
            <person name="Lu F."/>
            <person name="Nguyen T."/>
            <person name="Nusskern D.R."/>
            <person name="Pfannkoch C.M."/>
            <person name="Sitter C."/>
            <person name="Sutton G.G."/>
            <person name="Venter J.C."/>
            <person name="Wang Z."/>
            <person name="Woodage T."/>
            <person name="Zheng X.H."/>
            <person name="Zhong F."/>
        </authorList>
    </citation>
    <scope>NUCLEOTIDE SEQUENCE [LARGE SCALE GENOMIC DNA]</scope>
    <source>
        <strain>BN</strain>
        <strain evidence="3">Sprague-Dawley</strain>
    </source>
</reference>
<gene>
    <name evidence="2" type="ORF">rCG_22639</name>
</gene>
<dbReference type="Proteomes" id="UP000234681">
    <property type="component" value="Chromosome 1"/>
</dbReference>
<evidence type="ECO:0000256" key="1">
    <source>
        <dbReference type="SAM" id="MobiDB-lite"/>
    </source>
</evidence>
<dbReference type="EMBL" id="CH474075">
    <property type="protein sequence ID" value="EDL75879.1"/>
    <property type="molecule type" value="Genomic_DNA"/>
</dbReference>
<sequence length="62" mass="7272">MRRWTARPTYVDWETWPPDPHIHLPPSELSSRFAVRKRETEGEELPLPPLSPGSFTFSFTHP</sequence>
<protein>
    <submittedName>
        <fullName evidence="2">RCG22639, isoform CRA_b</fullName>
    </submittedName>
</protein>
<accession>A6KNR0</accession>
<feature type="region of interest" description="Disordered" evidence="1">
    <location>
        <begin position="35"/>
        <end position="62"/>
    </location>
</feature>
<evidence type="ECO:0000313" key="2">
    <source>
        <dbReference type="EMBL" id="EDL75879.1"/>
    </source>
</evidence>
<proteinExistence type="predicted"/>